<name>A0A6N4DEU6_9GAMM</name>
<keyword evidence="7 18" id="KW-0808">Transferase</keyword>
<accession>A0A6N4DEU6</accession>
<dbReference type="InterPro" id="IPR050882">
    <property type="entry name" value="Prepilin_peptidase/N-MTase"/>
</dbReference>
<dbReference type="AlphaFoldDB" id="A0A6N4DEU6"/>
<evidence type="ECO:0000256" key="1">
    <source>
        <dbReference type="ARBA" id="ARBA00004429"/>
    </source>
</evidence>
<feature type="transmembrane region" description="Helical" evidence="19">
    <location>
        <begin position="155"/>
        <end position="172"/>
    </location>
</feature>
<evidence type="ECO:0000256" key="10">
    <source>
        <dbReference type="ARBA" id="ARBA00022801"/>
    </source>
</evidence>
<keyword evidence="9 18" id="KW-0812">Transmembrane</keyword>
<dbReference type="InterPro" id="IPR000045">
    <property type="entry name" value="Prepilin_IV_endopep_pep"/>
</dbReference>
<comment type="caution">
    <text evidence="22">The sequence shown here is derived from an EMBL/GenBank/DDBJ whole genome shotgun (WGS) entry which is preliminary data.</text>
</comment>
<dbReference type="GO" id="GO:0006465">
    <property type="term" value="P:signal peptide processing"/>
    <property type="evidence" value="ECO:0007669"/>
    <property type="project" value="TreeGrafter"/>
</dbReference>
<evidence type="ECO:0000256" key="17">
    <source>
        <dbReference type="RuleBase" id="RU003793"/>
    </source>
</evidence>
<comment type="function">
    <text evidence="18">Plays an essential role in type IV pili and type II pseudopili formation by proteolytically removing the leader sequence from substrate proteins and subsequently monomethylating the alpha-amino group of the newly exposed N-terminal phenylalanine.</text>
</comment>
<dbReference type="EC" id="3.4.23.43" evidence="15 18"/>
<dbReference type="EC" id="2.1.1.-" evidence="18"/>
<evidence type="ECO:0000256" key="7">
    <source>
        <dbReference type="ARBA" id="ARBA00022679"/>
    </source>
</evidence>
<evidence type="ECO:0000256" key="15">
    <source>
        <dbReference type="ARBA" id="ARBA00067082"/>
    </source>
</evidence>
<evidence type="ECO:0000256" key="2">
    <source>
        <dbReference type="ARBA" id="ARBA00005801"/>
    </source>
</evidence>
<comment type="subcellular location">
    <subcellularLocation>
        <location evidence="1">Cell inner membrane</location>
        <topology evidence="1">Multi-pass membrane protein</topology>
    </subcellularLocation>
    <subcellularLocation>
        <location evidence="18">Cell membrane</location>
        <topology evidence="18">Multi-pass membrane protein</topology>
    </subcellularLocation>
</comment>
<feature type="transmembrane region" description="Helical" evidence="19">
    <location>
        <begin position="178"/>
        <end position="200"/>
    </location>
</feature>
<evidence type="ECO:0000256" key="4">
    <source>
        <dbReference type="ARBA" id="ARBA00022519"/>
    </source>
</evidence>
<proteinExistence type="inferred from homology"/>
<reference evidence="22 23" key="1">
    <citation type="submission" date="2018-03" db="EMBL/GenBank/DDBJ databases">
        <title>Cross-interface Injection: A General Nanoliter Liquid Handling Method Applied to Single Cells Genome Amplification Automated Nanoliter Liquid Handling Applied to Single Cell Multiple Displacement Amplification.</title>
        <authorList>
            <person name="Yun J."/>
            <person name="Xu P."/>
            <person name="Xu J."/>
            <person name="Dai X."/>
            <person name="Wang Y."/>
            <person name="Zheng X."/>
            <person name="Cao C."/>
            <person name="Yi Q."/>
            <person name="Zhu Y."/>
            <person name="Wang L."/>
            <person name="Dong Z."/>
            <person name="Huang Y."/>
            <person name="Huang L."/>
            <person name="Du W."/>
        </authorList>
    </citation>
    <scope>NUCLEOTIDE SEQUENCE [LARGE SCALE GENOMIC DNA]</scope>
    <source>
        <strain evidence="22 23">A9-4</strain>
    </source>
</reference>
<dbReference type="EMBL" id="PYVG01000003">
    <property type="protein sequence ID" value="PTB90194.1"/>
    <property type="molecule type" value="Genomic_DNA"/>
</dbReference>
<evidence type="ECO:0000256" key="13">
    <source>
        <dbReference type="ARBA" id="ARBA00023268"/>
    </source>
</evidence>
<dbReference type="Gene3D" id="1.20.120.1220">
    <property type="match status" value="1"/>
</dbReference>
<gene>
    <name evidence="22" type="ORF">C9928_00840</name>
</gene>
<evidence type="ECO:0000313" key="22">
    <source>
        <dbReference type="EMBL" id="PTB90194.1"/>
    </source>
</evidence>
<dbReference type="Pfam" id="PF01478">
    <property type="entry name" value="Peptidase_A24"/>
    <property type="match status" value="1"/>
</dbReference>
<feature type="domain" description="Prepilin peptidase A24 N-terminal" evidence="21">
    <location>
        <begin position="18"/>
        <end position="122"/>
    </location>
</feature>
<dbReference type="FunFam" id="1.20.120.1220:FF:000001">
    <property type="entry name" value="Type 4 prepilin-like proteins leader peptide-processing enzyme"/>
    <property type="match status" value="1"/>
</dbReference>
<dbReference type="GO" id="GO:0008168">
    <property type="term" value="F:methyltransferase activity"/>
    <property type="evidence" value="ECO:0007669"/>
    <property type="project" value="UniProtKB-KW"/>
</dbReference>
<comment type="similarity">
    <text evidence="2 17">Belongs to the peptidase A24 family.</text>
</comment>
<keyword evidence="12 19" id="KW-0472">Membrane</keyword>
<evidence type="ECO:0000256" key="9">
    <source>
        <dbReference type="ARBA" id="ARBA00022692"/>
    </source>
</evidence>
<dbReference type="GO" id="GO:0005886">
    <property type="term" value="C:plasma membrane"/>
    <property type="evidence" value="ECO:0007669"/>
    <property type="project" value="UniProtKB-SubCell"/>
</dbReference>
<evidence type="ECO:0000256" key="16">
    <source>
        <dbReference type="ARBA" id="ARBA00071870"/>
    </source>
</evidence>
<evidence type="ECO:0000256" key="6">
    <source>
        <dbReference type="ARBA" id="ARBA00022670"/>
    </source>
</evidence>
<keyword evidence="6 18" id="KW-0645">Protease</keyword>
<feature type="domain" description="Prepilin type IV endopeptidase peptidase" evidence="20">
    <location>
        <begin position="132"/>
        <end position="241"/>
    </location>
</feature>
<comment type="catalytic activity">
    <reaction evidence="14 18">
        <text>Typically cleaves a -Gly-|-Phe- bond to release an N-terminal, basic peptide of 5-8 residues from type IV prepilin, and then N-methylates the new N-terminal amino group, the methyl donor being S-adenosyl-L-methionine.</text>
        <dbReference type="EC" id="3.4.23.43"/>
    </reaction>
</comment>
<evidence type="ECO:0000256" key="5">
    <source>
        <dbReference type="ARBA" id="ARBA00022603"/>
    </source>
</evidence>
<evidence type="ECO:0000256" key="19">
    <source>
        <dbReference type="SAM" id="Phobius"/>
    </source>
</evidence>
<dbReference type="Proteomes" id="UP000241514">
    <property type="component" value="Unassembled WGS sequence"/>
</dbReference>
<keyword evidence="3" id="KW-1003">Cell membrane</keyword>
<dbReference type="InterPro" id="IPR010627">
    <property type="entry name" value="Prepilin_pept_A24_N"/>
</dbReference>
<evidence type="ECO:0000259" key="20">
    <source>
        <dbReference type="Pfam" id="PF01478"/>
    </source>
</evidence>
<evidence type="ECO:0000256" key="18">
    <source>
        <dbReference type="RuleBase" id="RU003794"/>
    </source>
</evidence>
<evidence type="ECO:0000256" key="11">
    <source>
        <dbReference type="ARBA" id="ARBA00022989"/>
    </source>
</evidence>
<evidence type="ECO:0000313" key="23">
    <source>
        <dbReference type="Proteomes" id="UP000241514"/>
    </source>
</evidence>
<keyword evidence="10 18" id="KW-0378">Hydrolase</keyword>
<evidence type="ECO:0000259" key="21">
    <source>
        <dbReference type="Pfam" id="PF06750"/>
    </source>
</evidence>
<dbReference type="GO" id="GO:0032259">
    <property type="term" value="P:methylation"/>
    <property type="evidence" value="ECO:0007669"/>
    <property type="project" value="UniProtKB-KW"/>
</dbReference>
<evidence type="ECO:0000256" key="14">
    <source>
        <dbReference type="ARBA" id="ARBA00050401"/>
    </source>
</evidence>
<dbReference type="PANTHER" id="PTHR30487:SF0">
    <property type="entry name" value="PREPILIN LEADER PEPTIDASE_N-METHYLTRANSFERASE-RELATED"/>
    <property type="match status" value="1"/>
</dbReference>
<protein>
    <recommendedName>
        <fullName evidence="16 18">Prepilin leader peptidase/N-methyltransferase</fullName>
        <ecNumber evidence="18">2.1.1.-</ecNumber>
        <ecNumber evidence="15 18">3.4.23.43</ecNumber>
    </recommendedName>
</protein>
<keyword evidence="5 18" id="KW-0489">Methyltransferase</keyword>
<organism evidence="22 23">
    <name type="scientific">Pseudidiomarina aestuarii</name>
    <dbReference type="NCBI Taxonomy" id="624146"/>
    <lineage>
        <taxon>Bacteria</taxon>
        <taxon>Pseudomonadati</taxon>
        <taxon>Pseudomonadota</taxon>
        <taxon>Gammaproteobacteria</taxon>
        <taxon>Alteromonadales</taxon>
        <taxon>Idiomarinaceae</taxon>
        <taxon>Pseudidiomarina</taxon>
    </lineage>
</organism>
<feature type="transmembrane region" description="Helical" evidence="19">
    <location>
        <begin position="128"/>
        <end position="146"/>
    </location>
</feature>
<evidence type="ECO:0000256" key="12">
    <source>
        <dbReference type="ARBA" id="ARBA00023136"/>
    </source>
</evidence>
<dbReference type="InterPro" id="IPR014032">
    <property type="entry name" value="Peptidase_A24A_bac"/>
</dbReference>
<keyword evidence="4" id="KW-0997">Cell inner membrane</keyword>
<feature type="transmembrane region" description="Helical" evidence="19">
    <location>
        <begin position="259"/>
        <end position="282"/>
    </location>
</feature>
<feature type="transmembrane region" description="Helical" evidence="19">
    <location>
        <begin position="212"/>
        <end position="239"/>
    </location>
</feature>
<evidence type="ECO:0000256" key="8">
    <source>
        <dbReference type="ARBA" id="ARBA00022691"/>
    </source>
</evidence>
<feature type="transmembrane region" description="Helical" evidence="19">
    <location>
        <begin position="12"/>
        <end position="30"/>
    </location>
</feature>
<evidence type="ECO:0000256" key="3">
    <source>
        <dbReference type="ARBA" id="ARBA00022475"/>
    </source>
</evidence>
<keyword evidence="13 18" id="KW-0511">Multifunctional enzyme</keyword>
<dbReference type="PANTHER" id="PTHR30487">
    <property type="entry name" value="TYPE 4 PREPILIN-LIKE PROTEINS LEADER PEPTIDE-PROCESSING ENZYME"/>
    <property type="match status" value="1"/>
</dbReference>
<dbReference type="GO" id="GO:0004190">
    <property type="term" value="F:aspartic-type endopeptidase activity"/>
    <property type="evidence" value="ECO:0007669"/>
    <property type="project" value="UniProtKB-EC"/>
</dbReference>
<dbReference type="Pfam" id="PF06750">
    <property type="entry name" value="A24_N_bact"/>
    <property type="match status" value="1"/>
</dbReference>
<dbReference type="PRINTS" id="PR00864">
    <property type="entry name" value="PREPILNPTASE"/>
</dbReference>
<keyword evidence="8" id="KW-0949">S-adenosyl-L-methionine</keyword>
<sequence>MTLYAAHTPWAAAFGIAFGLIVGSFLNVVIGRYPVMMQRQWRAECAQLQEQELPKAEPFNLATPNSRCPKCQSAIRWYDNIPVISWLLLRAKCRSCGTAISARYPLIESLTGAVFGVLAWQFGMSIDAGIYMLLAALLIVLFFIDLDHMLLPDPFTLFVLWLGLGYAIYGGPVSLQDAVIGAMAGYLFLWSVYWIFKLLTGKEGMGYGDFKLLAAFGAWTGFQYLPVIIIAAAGSGAILGLTLQWLRKTKAGQPIPFGPFLICGGVITMVWGELILSTYWSWLAR</sequence>
<keyword evidence="11 19" id="KW-1133">Transmembrane helix</keyword>